<dbReference type="PANTHER" id="PTHR43581:SF3">
    <property type="entry name" value="AAA+ ATPASE DOMAIN-CONTAINING PROTEIN"/>
    <property type="match status" value="1"/>
</dbReference>
<dbReference type="Gene3D" id="3.40.50.300">
    <property type="entry name" value="P-loop containing nucleotide triphosphate hydrolases"/>
    <property type="match status" value="1"/>
</dbReference>
<dbReference type="SUPFAM" id="SSF52540">
    <property type="entry name" value="P-loop containing nucleoside triphosphate hydrolases"/>
    <property type="match status" value="1"/>
</dbReference>
<feature type="domain" description="AAA+ ATPase" evidence="1">
    <location>
        <begin position="29"/>
        <end position="331"/>
    </location>
</feature>
<dbReference type="PANTHER" id="PTHR43581">
    <property type="entry name" value="ATP/GTP PHOSPHATASE"/>
    <property type="match status" value="1"/>
</dbReference>
<organism evidence="2 3">
    <name type="scientific">Chryseobacterium limigenitum</name>
    <dbReference type="NCBI Taxonomy" id="1612149"/>
    <lineage>
        <taxon>Bacteria</taxon>
        <taxon>Pseudomonadati</taxon>
        <taxon>Bacteroidota</taxon>
        <taxon>Flavobacteriia</taxon>
        <taxon>Flavobacteriales</taxon>
        <taxon>Weeksellaceae</taxon>
        <taxon>Chryseobacterium group</taxon>
        <taxon>Chryseobacterium</taxon>
    </lineage>
</organism>
<dbReference type="GO" id="GO:0005524">
    <property type="term" value="F:ATP binding"/>
    <property type="evidence" value="ECO:0007669"/>
    <property type="project" value="UniProtKB-KW"/>
</dbReference>
<dbReference type="EMBL" id="FPKW01000003">
    <property type="protein sequence ID" value="SFZ92018.1"/>
    <property type="molecule type" value="Genomic_DNA"/>
</dbReference>
<evidence type="ECO:0000313" key="3">
    <source>
        <dbReference type="Proteomes" id="UP000182034"/>
    </source>
</evidence>
<dbReference type="InterPro" id="IPR027417">
    <property type="entry name" value="P-loop_NTPase"/>
</dbReference>
<keyword evidence="2" id="KW-0547">Nucleotide-binding</keyword>
<dbReference type="GO" id="GO:0016887">
    <property type="term" value="F:ATP hydrolysis activity"/>
    <property type="evidence" value="ECO:0007669"/>
    <property type="project" value="InterPro"/>
</dbReference>
<dbReference type="SMART" id="SM00382">
    <property type="entry name" value="AAA"/>
    <property type="match status" value="1"/>
</dbReference>
<evidence type="ECO:0000313" key="2">
    <source>
        <dbReference type="EMBL" id="SFZ92018.1"/>
    </source>
</evidence>
<accession>A0A1K2IIC0</accession>
<gene>
    <name evidence="2" type="ORF">SAMN05216324_10377</name>
</gene>
<dbReference type="STRING" id="1612149.SAMN05216324_10377"/>
<reference evidence="3" key="1">
    <citation type="submission" date="2016-10" db="EMBL/GenBank/DDBJ databases">
        <authorList>
            <person name="Varghese N."/>
            <person name="Submissions S."/>
        </authorList>
    </citation>
    <scope>NUCLEOTIDE SEQUENCE [LARGE SCALE GENOMIC DNA]</scope>
    <source>
        <strain evidence="3">SUR2</strain>
    </source>
</reference>
<dbReference type="Pfam" id="PF13304">
    <property type="entry name" value="AAA_21"/>
    <property type="match status" value="1"/>
</dbReference>
<dbReference type="RefSeq" id="WP_072407905.1">
    <property type="nucleotide sequence ID" value="NZ_FPKW01000003.1"/>
</dbReference>
<sequence length="450" mass="52175">MKITKVKWDNHPILGDLELDLTNTGNNKTFDNVLFVGENGCGKTTILKSISTFLNIGSFKDFEYIEYSINNKVYQAVQTNEPTNRNYEGYHSRIDVEQGSVSYVYSNKSNRPHEIQENNLDIRHYGCVFSKARADYHTGKIQSTTFQDLDTQKYDNDKDENFTSLKQLIVDIEHQDNHDFTERNKIANLSWADFYPLSKIYRFKNAFNSFFENLKYKNTRILDQEMHVFFEKNGTDISIDNLSTGEKQIVFRGSFLLKNLKKLENSIVMIDEPEISMHPKWQKKILDFYKNLFIDNTVQKTQLFFATHSELVLRNALGNKNNHLVIILKCENGVITSKRVDTPTILPSITDAETNYIAFDMPSNDFHIELYGYLQQKNALTSVKATDDYIKQHPKYVATDHNKQSSNPHGTTYDTLSTYIRNAIDHPNPAQTFTEIELRKSIELLVELCI</sequence>
<keyword evidence="2" id="KW-0067">ATP-binding</keyword>
<dbReference type="InterPro" id="IPR003593">
    <property type="entry name" value="AAA+_ATPase"/>
</dbReference>
<evidence type="ECO:0000259" key="1">
    <source>
        <dbReference type="SMART" id="SM00382"/>
    </source>
</evidence>
<dbReference type="CDD" id="cd00267">
    <property type="entry name" value="ABC_ATPase"/>
    <property type="match status" value="1"/>
</dbReference>
<dbReference type="OrthoDB" id="9815944at2"/>
<dbReference type="Proteomes" id="UP000182034">
    <property type="component" value="Unassembled WGS sequence"/>
</dbReference>
<dbReference type="InterPro" id="IPR003959">
    <property type="entry name" value="ATPase_AAA_core"/>
</dbReference>
<dbReference type="AlphaFoldDB" id="A0A1K2IIC0"/>
<name>A0A1K2IIC0_9FLAO</name>
<proteinExistence type="predicted"/>
<protein>
    <submittedName>
        <fullName evidence="2">Predicted ATP-binding protein involved in virulence</fullName>
    </submittedName>
</protein>
<keyword evidence="3" id="KW-1185">Reference proteome</keyword>
<dbReference type="InterPro" id="IPR051396">
    <property type="entry name" value="Bact_Antivir_Def_Nuclease"/>
</dbReference>